<keyword evidence="1" id="KW-1133">Transmembrane helix</keyword>
<keyword evidence="3" id="KW-1185">Reference proteome</keyword>
<reference evidence="2 3" key="1">
    <citation type="submission" date="2016-05" db="EMBL/GenBank/DDBJ databases">
        <title>Genome sequencing of Vitellibacter soesokkakensis RSSK-12.</title>
        <authorList>
            <person name="Thevarajoo S."/>
            <person name="Selvaratnam C."/>
            <person name="Goh K.M."/>
            <person name="Chan K.-G."/>
            <person name="Chong C.S."/>
        </authorList>
    </citation>
    <scope>NUCLEOTIDE SEQUENCE [LARGE SCALE GENOMIC DNA]</scope>
    <source>
        <strain evidence="2 3">RSSK-12</strain>
    </source>
</reference>
<accession>A0A1A9LA66</accession>
<keyword evidence="1" id="KW-0812">Transmembrane</keyword>
<comment type="caution">
    <text evidence="2">The sequence shown here is derived from an EMBL/GenBank/DDBJ whole genome shotgun (WGS) entry which is preliminary data.</text>
</comment>
<dbReference type="STRING" id="1385699.A7A78_08010"/>
<evidence type="ECO:0008006" key="4">
    <source>
        <dbReference type="Google" id="ProtNLM"/>
    </source>
</evidence>
<dbReference type="OrthoDB" id="5360192at2"/>
<feature type="transmembrane region" description="Helical" evidence="1">
    <location>
        <begin position="103"/>
        <end position="121"/>
    </location>
</feature>
<evidence type="ECO:0000256" key="1">
    <source>
        <dbReference type="SAM" id="Phobius"/>
    </source>
</evidence>
<dbReference type="Proteomes" id="UP000077552">
    <property type="component" value="Unassembled WGS sequence"/>
</dbReference>
<feature type="transmembrane region" description="Helical" evidence="1">
    <location>
        <begin position="60"/>
        <end position="77"/>
    </location>
</feature>
<organism evidence="2 3">
    <name type="scientific">Aequorivita soesokkakensis</name>
    <dbReference type="NCBI Taxonomy" id="1385699"/>
    <lineage>
        <taxon>Bacteria</taxon>
        <taxon>Pseudomonadati</taxon>
        <taxon>Bacteroidota</taxon>
        <taxon>Flavobacteriia</taxon>
        <taxon>Flavobacteriales</taxon>
        <taxon>Flavobacteriaceae</taxon>
        <taxon>Aequorivita</taxon>
    </lineage>
</organism>
<evidence type="ECO:0000313" key="2">
    <source>
        <dbReference type="EMBL" id="OAD90150.1"/>
    </source>
</evidence>
<evidence type="ECO:0000313" key="3">
    <source>
        <dbReference type="Proteomes" id="UP000077552"/>
    </source>
</evidence>
<feature type="transmembrane region" description="Helical" evidence="1">
    <location>
        <begin position="9"/>
        <end position="28"/>
    </location>
</feature>
<feature type="transmembrane region" description="Helical" evidence="1">
    <location>
        <begin position="34"/>
        <end position="53"/>
    </location>
</feature>
<dbReference type="AlphaFoldDB" id="A0A1A9LA66"/>
<name>A0A1A9LA66_9FLAO</name>
<gene>
    <name evidence="2" type="ORF">A7A78_08010</name>
</gene>
<sequence length="131" mass="15260">MKFYISTRHILGTSILFAIEIAIAYFHFNHFIRGFLGDVLVILLIYCFIKIFIKNHVLKTAVSVLAFAYFVELLQLFKLAEKLNIHSEILLTIIGSVFDWRDLVAYTLGFLLILLIEKIYIKNEDFKNISL</sequence>
<dbReference type="RefSeq" id="WP_068763175.1">
    <property type="nucleotide sequence ID" value="NZ_LXIE01000050.1"/>
</dbReference>
<proteinExistence type="predicted"/>
<protein>
    <recommendedName>
        <fullName evidence="4">DUF2809 domain-containing protein</fullName>
    </recommendedName>
</protein>
<keyword evidence="1" id="KW-0472">Membrane</keyword>
<dbReference type="Pfam" id="PF10990">
    <property type="entry name" value="DUF2809"/>
    <property type="match status" value="1"/>
</dbReference>
<dbReference type="InterPro" id="IPR021257">
    <property type="entry name" value="DUF2809"/>
</dbReference>
<dbReference type="EMBL" id="LXIE01000050">
    <property type="protein sequence ID" value="OAD90150.1"/>
    <property type="molecule type" value="Genomic_DNA"/>
</dbReference>